<protein>
    <recommendedName>
        <fullName evidence="3">Protein SirB1 N-terminal domain-containing protein</fullName>
    </recommendedName>
</protein>
<dbReference type="AlphaFoldDB" id="A3HTY2"/>
<evidence type="ECO:0008006" key="3">
    <source>
        <dbReference type="Google" id="ProtNLM"/>
    </source>
</evidence>
<keyword evidence="2" id="KW-1185">Reference proteome</keyword>
<reference evidence="1 2" key="1">
    <citation type="journal article" date="2011" name="J. Bacteriol.">
        <title>Complete genome sequence of Algoriphagus sp. PR1, bacterial prey of a colony-forming choanoflagellate.</title>
        <authorList>
            <person name="Alegado R.A."/>
            <person name="Ferriera S."/>
            <person name="Nusbaum C."/>
            <person name="Young S.K."/>
            <person name="Zeng Q."/>
            <person name="Imamovic A."/>
            <person name="Fairclough S.R."/>
            <person name="King N."/>
        </authorList>
    </citation>
    <scope>NUCLEOTIDE SEQUENCE [LARGE SCALE GENOMIC DNA]</scope>
    <source>
        <strain evidence="1 2">PR1</strain>
    </source>
</reference>
<gene>
    <name evidence="1" type="ORF">ALPR1_00145</name>
</gene>
<dbReference type="Proteomes" id="UP000003919">
    <property type="component" value="Unassembled WGS sequence"/>
</dbReference>
<dbReference type="eggNOG" id="ENOG5033M02">
    <property type="taxonomic scope" value="Bacteria"/>
</dbReference>
<comment type="caution">
    <text evidence="1">The sequence shown here is derived from an EMBL/GenBank/DDBJ whole genome shotgun (WGS) entry which is preliminary data.</text>
</comment>
<accession>A3HTY2</accession>
<dbReference type="HOGENOM" id="CLU_1105322_0_0_10"/>
<evidence type="ECO:0000313" key="2">
    <source>
        <dbReference type="Proteomes" id="UP000003919"/>
    </source>
</evidence>
<organism evidence="1 2">
    <name type="scientific">Algoriphagus machipongonensis</name>
    <dbReference type="NCBI Taxonomy" id="388413"/>
    <lineage>
        <taxon>Bacteria</taxon>
        <taxon>Pseudomonadati</taxon>
        <taxon>Bacteroidota</taxon>
        <taxon>Cytophagia</taxon>
        <taxon>Cytophagales</taxon>
        <taxon>Cyclobacteriaceae</taxon>
        <taxon>Algoriphagus</taxon>
    </lineage>
</organism>
<dbReference type="EMBL" id="AAXU02000001">
    <property type="protein sequence ID" value="EAZ81604.1"/>
    <property type="molecule type" value="Genomic_DNA"/>
</dbReference>
<name>A3HTY2_9BACT</name>
<sequence>MPALEELHFETDLERQIWENDKNDPLQLFKAIHAENIENDKWHELVADLDKKRAKTNNEYNLLRSIFEKSHKYLLKNYVQHSTFNQMLETGDFDCVSGSATLGILLERYGFDFDIVETDYHVFIMVNLDGENLILESTLPIGGLITKSSEVKKYLDSYNPKEFAQLTSLTQRLGSPDIDFSEHAIFRKVSLVELAGLQYYNDAISHFNEQSFGLASKQLSKALLLYESERIKALRELAIEQAYKVYGYDLK</sequence>
<evidence type="ECO:0000313" key="1">
    <source>
        <dbReference type="EMBL" id="EAZ81604.1"/>
    </source>
</evidence>
<dbReference type="RefSeq" id="WP_008197537.1">
    <property type="nucleotide sequence ID" value="NZ_CM001023.1"/>
</dbReference>
<proteinExistence type="predicted"/>